<keyword evidence="2" id="KW-1185">Reference proteome</keyword>
<organism evidence="1 2">
    <name type="scientific">Populus trichocarpa</name>
    <name type="common">Western balsam poplar</name>
    <name type="synonym">Populus balsamifera subsp. trichocarpa</name>
    <dbReference type="NCBI Taxonomy" id="3694"/>
    <lineage>
        <taxon>Eukaryota</taxon>
        <taxon>Viridiplantae</taxon>
        <taxon>Streptophyta</taxon>
        <taxon>Embryophyta</taxon>
        <taxon>Tracheophyta</taxon>
        <taxon>Spermatophyta</taxon>
        <taxon>Magnoliopsida</taxon>
        <taxon>eudicotyledons</taxon>
        <taxon>Gunneridae</taxon>
        <taxon>Pentapetalae</taxon>
        <taxon>rosids</taxon>
        <taxon>fabids</taxon>
        <taxon>Malpighiales</taxon>
        <taxon>Salicaceae</taxon>
        <taxon>Saliceae</taxon>
        <taxon>Populus</taxon>
    </lineage>
</organism>
<gene>
    <name evidence="1" type="ORF">POPTR_018G144101v4</name>
</gene>
<protein>
    <submittedName>
        <fullName evidence="1">Uncharacterized protein</fullName>
    </submittedName>
</protein>
<evidence type="ECO:0000313" key="1">
    <source>
        <dbReference type="EMBL" id="KAI9378744.1"/>
    </source>
</evidence>
<proteinExistence type="predicted"/>
<sequence length="104" mass="11735">MKGEKKHAPAWCDPIICFGEGLKQQEFSRGESRLSDHRPVRAIFVAESDVSSDSRSLGSSFTGSFNFLQDLFKSALIIRYHVMSERAPILKNSTSLFQKTNCYT</sequence>
<dbReference type="EMBL" id="CM009307">
    <property type="protein sequence ID" value="KAI9378744.1"/>
    <property type="molecule type" value="Genomic_DNA"/>
</dbReference>
<evidence type="ECO:0000313" key="2">
    <source>
        <dbReference type="Proteomes" id="UP000006729"/>
    </source>
</evidence>
<reference evidence="1 2" key="1">
    <citation type="journal article" date="2006" name="Science">
        <title>The genome of black cottonwood, Populus trichocarpa (Torr. &amp; Gray).</title>
        <authorList>
            <person name="Tuskan G.A."/>
            <person name="Difazio S."/>
            <person name="Jansson S."/>
            <person name="Bohlmann J."/>
            <person name="Grigoriev I."/>
            <person name="Hellsten U."/>
            <person name="Putnam N."/>
            <person name="Ralph S."/>
            <person name="Rombauts S."/>
            <person name="Salamov A."/>
            <person name="Schein J."/>
            <person name="Sterck L."/>
            <person name="Aerts A."/>
            <person name="Bhalerao R.R."/>
            <person name="Bhalerao R.P."/>
            <person name="Blaudez D."/>
            <person name="Boerjan W."/>
            <person name="Brun A."/>
            <person name="Brunner A."/>
            <person name="Busov V."/>
            <person name="Campbell M."/>
            <person name="Carlson J."/>
            <person name="Chalot M."/>
            <person name="Chapman J."/>
            <person name="Chen G.L."/>
            <person name="Cooper D."/>
            <person name="Coutinho P.M."/>
            <person name="Couturier J."/>
            <person name="Covert S."/>
            <person name="Cronk Q."/>
            <person name="Cunningham R."/>
            <person name="Davis J."/>
            <person name="Degroeve S."/>
            <person name="Dejardin A."/>
            <person name="Depamphilis C."/>
            <person name="Detter J."/>
            <person name="Dirks B."/>
            <person name="Dubchak I."/>
            <person name="Duplessis S."/>
            <person name="Ehlting J."/>
            <person name="Ellis B."/>
            <person name="Gendler K."/>
            <person name="Goodstein D."/>
            <person name="Gribskov M."/>
            <person name="Grimwood J."/>
            <person name="Groover A."/>
            <person name="Gunter L."/>
            <person name="Hamberger B."/>
            <person name="Heinze B."/>
            <person name="Helariutta Y."/>
            <person name="Henrissat B."/>
            <person name="Holligan D."/>
            <person name="Holt R."/>
            <person name="Huang W."/>
            <person name="Islam-Faridi N."/>
            <person name="Jones S."/>
            <person name="Jones-Rhoades M."/>
            <person name="Jorgensen R."/>
            <person name="Joshi C."/>
            <person name="Kangasjarvi J."/>
            <person name="Karlsson J."/>
            <person name="Kelleher C."/>
            <person name="Kirkpatrick R."/>
            <person name="Kirst M."/>
            <person name="Kohler A."/>
            <person name="Kalluri U."/>
            <person name="Larimer F."/>
            <person name="Leebens-Mack J."/>
            <person name="Leple J.C."/>
            <person name="Locascio P."/>
            <person name="Lou Y."/>
            <person name="Lucas S."/>
            <person name="Martin F."/>
            <person name="Montanini B."/>
            <person name="Napoli C."/>
            <person name="Nelson D.R."/>
            <person name="Nelson C."/>
            <person name="Nieminen K."/>
            <person name="Nilsson O."/>
            <person name="Pereda V."/>
            <person name="Peter G."/>
            <person name="Philippe R."/>
            <person name="Pilate G."/>
            <person name="Poliakov A."/>
            <person name="Razumovskaya J."/>
            <person name="Richardson P."/>
            <person name="Rinaldi C."/>
            <person name="Ritland K."/>
            <person name="Rouze P."/>
            <person name="Ryaboy D."/>
            <person name="Schmutz J."/>
            <person name="Schrader J."/>
            <person name="Segerman B."/>
            <person name="Shin H."/>
            <person name="Siddiqui A."/>
            <person name="Sterky F."/>
            <person name="Terry A."/>
            <person name="Tsai C.J."/>
            <person name="Uberbacher E."/>
            <person name="Unneberg P."/>
            <person name="Vahala J."/>
            <person name="Wall K."/>
            <person name="Wessler S."/>
            <person name="Yang G."/>
            <person name="Yin T."/>
            <person name="Douglas C."/>
            <person name="Marra M."/>
            <person name="Sandberg G."/>
            <person name="Van de Peer Y."/>
            <person name="Rokhsar D."/>
        </authorList>
    </citation>
    <scope>NUCLEOTIDE SEQUENCE [LARGE SCALE GENOMIC DNA]</scope>
    <source>
        <strain evidence="2">cv. Nisqually</strain>
    </source>
</reference>
<name>A0ACC0RND7_POPTR</name>
<comment type="caution">
    <text evidence="1">The sequence shown here is derived from an EMBL/GenBank/DDBJ whole genome shotgun (WGS) entry which is preliminary data.</text>
</comment>
<dbReference type="Proteomes" id="UP000006729">
    <property type="component" value="Chromosome 18"/>
</dbReference>
<accession>A0ACC0RND7</accession>